<dbReference type="EMBL" id="JABELV010000065">
    <property type="protein sequence ID" value="KAG7536003.1"/>
    <property type="molecule type" value="Genomic_DNA"/>
</dbReference>
<dbReference type="AlphaFoldDB" id="A0A8K0NT30"/>
<dbReference type="Proteomes" id="UP000812966">
    <property type="component" value="Unassembled WGS sequence"/>
</dbReference>
<sequence>MSSNAKLPQRERPGRWTDAVMTKGCDSYVYKDSDKHLVETFQSRQWWALAWQDAGDVFKSGDAQYREWQYSVSEGKFVARTPQVKGGQPDVEINTYPTQTYRDVCELCARNQNPIPVWVLELMDTSEQRVELAMRNALLRRSYSRVQAEPKELWEGRHGVQKELSTSLGEDMTELDGTEGGTDGDKSSRTQGLFYSLLADSQFGQLTARTSASSADSSKK</sequence>
<organism evidence="2 3">
    <name type="scientific">Filobasidium floriforme</name>
    <dbReference type="NCBI Taxonomy" id="5210"/>
    <lineage>
        <taxon>Eukaryota</taxon>
        <taxon>Fungi</taxon>
        <taxon>Dikarya</taxon>
        <taxon>Basidiomycota</taxon>
        <taxon>Agaricomycotina</taxon>
        <taxon>Tremellomycetes</taxon>
        <taxon>Filobasidiales</taxon>
        <taxon>Filobasidiaceae</taxon>
        <taxon>Filobasidium</taxon>
    </lineage>
</organism>
<evidence type="ECO:0000256" key="1">
    <source>
        <dbReference type="SAM" id="MobiDB-lite"/>
    </source>
</evidence>
<name>A0A8K0NT30_9TREE</name>
<reference evidence="2" key="1">
    <citation type="submission" date="2020-04" db="EMBL/GenBank/DDBJ databases">
        <title>Analysis of mating type loci in Filobasidium floriforme.</title>
        <authorList>
            <person name="Nowrousian M."/>
        </authorList>
    </citation>
    <scope>NUCLEOTIDE SEQUENCE</scope>
    <source>
        <strain evidence="2">CBS 6242</strain>
    </source>
</reference>
<accession>A0A8K0NT30</accession>
<keyword evidence="3" id="KW-1185">Reference proteome</keyword>
<gene>
    <name evidence="2" type="ORF">FFLO_03523</name>
</gene>
<evidence type="ECO:0000313" key="3">
    <source>
        <dbReference type="Proteomes" id="UP000812966"/>
    </source>
</evidence>
<feature type="region of interest" description="Disordered" evidence="1">
    <location>
        <begin position="157"/>
        <end position="189"/>
    </location>
</feature>
<evidence type="ECO:0000313" key="2">
    <source>
        <dbReference type="EMBL" id="KAG7536003.1"/>
    </source>
</evidence>
<proteinExistence type="predicted"/>
<comment type="caution">
    <text evidence="2">The sequence shown here is derived from an EMBL/GenBank/DDBJ whole genome shotgun (WGS) entry which is preliminary data.</text>
</comment>
<protein>
    <submittedName>
        <fullName evidence="2">Uncharacterized protein</fullName>
    </submittedName>
</protein>